<dbReference type="AlphaFoldDB" id="A0A6P5Q376"/>
<dbReference type="KEGG" id="mcal:110300546"/>
<dbReference type="RefSeq" id="XP_021026420.1">
    <property type="nucleotide sequence ID" value="XM_021170761.2"/>
</dbReference>
<protein>
    <submittedName>
        <fullName evidence="5">Platelet glycoprotein Ib alpha chain-like isoform X1</fullName>
    </submittedName>
</protein>
<organism evidence="4 5">
    <name type="scientific">Mus caroli</name>
    <name type="common">Ryukyu mouse</name>
    <name type="synonym">Ricefield mouse</name>
    <dbReference type="NCBI Taxonomy" id="10089"/>
    <lineage>
        <taxon>Eukaryota</taxon>
        <taxon>Metazoa</taxon>
        <taxon>Chordata</taxon>
        <taxon>Craniata</taxon>
        <taxon>Vertebrata</taxon>
        <taxon>Euteleostomi</taxon>
        <taxon>Mammalia</taxon>
        <taxon>Eutheria</taxon>
        <taxon>Euarchontoglires</taxon>
        <taxon>Glires</taxon>
        <taxon>Rodentia</taxon>
        <taxon>Myomorpha</taxon>
        <taxon>Muroidea</taxon>
        <taxon>Muridae</taxon>
        <taxon>Murinae</taxon>
        <taxon>Mus</taxon>
        <taxon>Mus</taxon>
    </lineage>
</organism>
<keyword evidence="2" id="KW-0472">Membrane</keyword>
<dbReference type="Proteomes" id="UP000515126">
    <property type="component" value="Chromosome 8"/>
</dbReference>
<accession>A0A6P5Q376</accession>
<proteinExistence type="predicted"/>
<evidence type="ECO:0000313" key="4">
    <source>
        <dbReference type="Proteomes" id="UP000515126"/>
    </source>
</evidence>
<keyword evidence="2" id="KW-1133">Transmembrane helix</keyword>
<feature type="signal peptide" evidence="3">
    <location>
        <begin position="1"/>
        <end position="24"/>
    </location>
</feature>
<feature type="compositionally biased region" description="Polar residues" evidence="1">
    <location>
        <begin position="140"/>
        <end position="168"/>
    </location>
</feature>
<feature type="region of interest" description="Disordered" evidence="1">
    <location>
        <begin position="48"/>
        <end position="168"/>
    </location>
</feature>
<evidence type="ECO:0000256" key="1">
    <source>
        <dbReference type="SAM" id="MobiDB-lite"/>
    </source>
</evidence>
<name>A0A6P5Q376_MUSCR</name>
<keyword evidence="4" id="KW-1185">Reference proteome</keyword>
<sequence>MASSWLLPLALALLLFGDSSVILASRDVDFTLFLKSLIAEKGSDNTILSLEIPPVPTSTSPETTPVPTSTSPETTPVPTSTSPETTPVPTSTSPETTPVPASTSPETPPNSTYTSLETISPPDSTTPNPGSASPEPETASLPTSGFPSSELTTTSQSTNLSPQGLSTVSSLHQDAGSLWTPTSYRNPGVVIAVCLLVSVLLIGSAFVAVRHYNRDAPAFHNLDTVSMSSVSQRLPFADRLQS</sequence>
<keyword evidence="3" id="KW-0732">Signal</keyword>
<gene>
    <name evidence="5" type="primary">LOC110300546</name>
</gene>
<evidence type="ECO:0000313" key="5">
    <source>
        <dbReference type="RefSeq" id="XP_021026420.1"/>
    </source>
</evidence>
<keyword evidence="2" id="KW-0812">Transmembrane</keyword>
<dbReference type="GeneID" id="110300546"/>
<reference evidence="5" key="1">
    <citation type="submission" date="2025-08" db="UniProtKB">
        <authorList>
            <consortium name="RefSeq"/>
        </authorList>
    </citation>
    <scope>IDENTIFICATION</scope>
</reference>
<feature type="chain" id="PRO_5028388273" evidence="3">
    <location>
        <begin position="25"/>
        <end position="242"/>
    </location>
</feature>
<feature type="compositionally biased region" description="Polar residues" evidence="1">
    <location>
        <begin position="110"/>
        <end position="131"/>
    </location>
</feature>
<feature type="compositionally biased region" description="Low complexity" evidence="1">
    <location>
        <begin position="57"/>
        <end position="105"/>
    </location>
</feature>
<evidence type="ECO:0000256" key="3">
    <source>
        <dbReference type="SAM" id="SignalP"/>
    </source>
</evidence>
<feature type="transmembrane region" description="Helical" evidence="2">
    <location>
        <begin position="189"/>
        <end position="209"/>
    </location>
</feature>
<evidence type="ECO:0000256" key="2">
    <source>
        <dbReference type="SAM" id="Phobius"/>
    </source>
</evidence>